<accession>A0ABU9VYK4</accession>
<evidence type="ECO:0000313" key="2">
    <source>
        <dbReference type="EMBL" id="MEN1762252.1"/>
    </source>
</evidence>
<keyword evidence="1" id="KW-1133">Transmembrane helix</keyword>
<reference evidence="2 3" key="1">
    <citation type="submission" date="2024-04" db="EMBL/GenBank/DDBJ databases">
        <title>Genome sequencing and metabolic network reconstruction of aminoacids and betaine degradation by Anoxynatronum sibiricum.</title>
        <authorList>
            <person name="Detkova E.N."/>
            <person name="Boltjanskaja Y.V."/>
            <person name="Mardanov A.V."/>
            <person name="Kevbrin V."/>
        </authorList>
    </citation>
    <scope>NUCLEOTIDE SEQUENCE [LARGE SCALE GENOMIC DNA]</scope>
    <source>
        <strain evidence="2 3">Z-7981</strain>
    </source>
</reference>
<sequence>MKIAYYTPSILLAAFYGWLVIYIGFGSITPVAYVWLALLFSSNEVASLRESSVS</sequence>
<keyword evidence="3" id="KW-1185">Reference proteome</keyword>
<keyword evidence="1" id="KW-0472">Membrane</keyword>
<dbReference type="EMBL" id="JBCITM010000035">
    <property type="protein sequence ID" value="MEN1762252.1"/>
    <property type="molecule type" value="Genomic_DNA"/>
</dbReference>
<protein>
    <submittedName>
        <fullName evidence="2">Uncharacterized protein</fullName>
    </submittedName>
</protein>
<comment type="caution">
    <text evidence="2">The sequence shown here is derived from an EMBL/GenBank/DDBJ whole genome shotgun (WGS) entry which is preliminary data.</text>
</comment>
<organism evidence="2 3">
    <name type="scientific">Anoxynatronum sibiricum</name>
    <dbReference type="NCBI Taxonomy" id="210623"/>
    <lineage>
        <taxon>Bacteria</taxon>
        <taxon>Bacillati</taxon>
        <taxon>Bacillota</taxon>
        <taxon>Clostridia</taxon>
        <taxon>Eubacteriales</taxon>
        <taxon>Clostridiaceae</taxon>
        <taxon>Anoxynatronum</taxon>
    </lineage>
</organism>
<name>A0ABU9VYK4_9CLOT</name>
<evidence type="ECO:0000256" key="1">
    <source>
        <dbReference type="SAM" id="Phobius"/>
    </source>
</evidence>
<keyword evidence="1" id="KW-0812">Transmembrane</keyword>
<evidence type="ECO:0000313" key="3">
    <source>
        <dbReference type="Proteomes" id="UP001407405"/>
    </source>
</evidence>
<gene>
    <name evidence="2" type="ORF">AAIG11_17320</name>
</gene>
<feature type="transmembrane region" description="Helical" evidence="1">
    <location>
        <begin position="15"/>
        <end position="40"/>
    </location>
</feature>
<proteinExistence type="predicted"/>
<dbReference type="RefSeq" id="WP_343187506.1">
    <property type="nucleotide sequence ID" value="NZ_JBCITM010000035.1"/>
</dbReference>
<dbReference type="Proteomes" id="UP001407405">
    <property type="component" value="Unassembled WGS sequence"/>
</dbReference>